<feature type="transmembrane region" description="Helical" evidence="1">
    <location>
        <begin position="7"/>
        <end position="30"/>
    </location>
</feature>
<dbReference type="EMBL" id="BBLG01000001">
    <property type="protein sequence ID" value="GAK74654.1"/>
    <property type="molecule type" value="Genomic_DNA"/>
</dbReference>
<dbReference type="Proteomes" id="UP000028531">
    <property type="component" value="Unassembled WGS sequence"/>
</dbReference>
<keyword evidence="1" id="KW-0472">Membrane</keyword>
<evidence type="ECO:0000313" key="7">
    <source>
        <dbReference type="Proteomes" id="UP000239997"/>
    </source>
</evidence>
<dbReference type="AlphaFoldDB" id="A0A081D6V8"/>
<reference evidence="4 7" key="3">
    <citation type="submission" date="2018-03" db="EMBL/GenBank/DDBJ databases">
        <title>Genomic Encyclopedia of Archaeal and Bacterial Type Strains, Phase II (KMG-II): from individual species to whole genera.</title>
        <authorList>
            <person name="Goeker M."/>
        </authorList>
    </citation>
    <scope>NUCLEOTIDE SEQUENCE [LARGE SCALE GENOMIC DNA]</scope>
    <source>
        <strain evidence="4 7">DSM 22727</strain>
    </source>
</reference>
<evidence type="ECO:0000313" key="5">
    <source>
        <dbReference type="Proteomes" id="UP000028531"/>
    </source>
</evidence>
<proteinExistence type="predicted"/>
<sequence>MSAKIKMYLVYGVVFLALFLGIWVLSGYMFEPDSAMRKLTPIIASIILSPKPHVVETQSGRQYGLKSLFSKKIYWFKD</sequence>
<protein>
    <submittedName>
        <fullName evidence="2">Uncharacterized protein</fullName>
    </submittedName>
</protein>
<comment type="caution">
    <text evidence="2">The sequence shown here is derived from an EMBL/GenBank/DDBJ whole genome shotgun (WGS) entry which is preliminary data.</text>
</comment>
<keyword evidence="1" id="KW-0812">Transmembrane</keyword>
<gene>
    <name evidence="3" type="ORF">IL45_10295</name>
    <name evidence="2" type="ORF">JCM19296_232</name>
    <name evidence="4" type="ORF">LY02_00585</name>
</gene>
<evidence type="ECO:0000313" key="3">
    <source>
        <dbReference type="EMBL" id="KEZ92530.1"/>
    </source>
</evidence>
<evidence type="ECO:0000313" key="2">
    <source>
        <dbReference type="EMBL" id="GAK74654.1"/>
    </source>
</evidence>
<evidence type="ECO:0000256" key="1">
    <source>
        <dbReference type="SAM" id="Phobius"/>
    </source>
</evidence>
<dbReference type="RefSeq" id="WP_036583455.1">
    <property type="nucleotide sequence ID" value="NZ_CP138994.1"/>
</dbReference>
<reference evidence="2 6" key="1">
    <citation type="journal article" date="2014" name="Genome Announc.">
        <title>Draft Genome Sequences of Marine Flavobacterium Nonlabens Strains NR17, NR24, NR27, NR32, NR33, and Ara13.</title>
        <authorList>
            <person name="Nakanishi M."/>
            <person name="Meirelles P."/>
            <person name="Suzuki R."/>
            <person name="Takatani N."/>
            <person name="Mino S."/>
            <person name="Suda W."/>
            <person name="Oshima K."/>
            <person name="Hattori M."/>
            <person name="Ohkuma M."/>
            <person name="Hosokawa M."/>
            <person name="Miyashita K."/>
            <person name="Thompson F.L."/>
            <person name="Niwa A."/>
            <person name="Sawabe T."/>
            <person name="Sawabe T."/>
        </authorList>
    </citation>
    <scope>NUCLEOTIDE SEQUENCE [LARGE SCALE GENOMIC DNA]</scope>
    <source>
        <strain evidence="2">JCM 19296</strain>
        <strain evidence="6">JCM19296</strain>
    </source>
</reference>
<evidence type="ECO:0000313" key="6">
    <source>
        <dbReference type="Proteomes" id="UP000028980"/>
    </source>
</evidence>
<dbReference type="EMBL" id="JPJI01000032">
    <property type="protein sequence ID" value="KEZ92530.1"/>
    <property type="molecule type" value="Genomic_DNA"/>
</dbReference>
<dbReference type="OrthoDB" id="1144443at2"/>
<reference evidence="3 5" key="2">
    <citation type="submission" date="2014-07" db="EMBL/GenBank/DDBJ databases">
        <title>Draft genome sequence of Nonlabens ulvanivorans, an ulvan degrading bacterium.</title>
        <authorList>
            <person name="Kopel M."/>
            <person name="Helbert W."/>
            <person name="Henrissat B."/>
            <person name="Doniger T."/>
            <person name="Banin E."/>
        </authorList>
    </citation>
    <scope>NUCLEOTIDE SEQUENCE [LARGE SCALE GENOMIC DNA]</scope>
    <source>
        <strain evidence="3 5">PLR</strain>
    </source>
</reference>
<dbReference type="Proteomes" id="UP000028980">
    <property type="component" value="Unassembled WGS sequence"/>
</dbReference>
<name>A0A081D6V8_NONUL</name>
<evidence type="ECO:0000313" key="4">
    <source>
        <dbReference type="EMBL" id="PRX15368.1"/>
    </source>
</evidence>
<organism evidence="2 6">
    <name type="scientific">Nonlabens ulvanivorans</name>
    <name type="common">Persicivirga ulvanivorans</name>
    <dbReference type="NCBI Taxonomy" id="906888"/>
    <lineage>
        <taxon>Bacteria</taxon>
        <taxon>Pseudomonadati</taxon>
        <taxon>Bacteroidota</taxon>
        <taxon>Flavobacteriia</taxon>
        <taxon>Flavobacteriales</taxon>
        <taxon>Flavobacteriaceae</taxon>
        <taxon>Nonlabens</taxon>
    </lineage>
</organism>
<keyword evidence="7" id="KW-1185">Reference proteome</keyword>
<accession>A0A081D6V8</accession>
<dbReference type="EMBL" id="PVNA01000001">
    <property type="protein sequence ID" value="PRX15368.1"/>
    <property type="molecule type" value="Genomic_DNA"/>
</dbReference>
<keyword evidence="1" id="KW-1133">Transmembrane helix</keyword>
<dbReference type="Proteomes" id="UP000239997">
    <property type="component" value="Unassembled WGS sequence"/>
</dbReference>